<dbReference type="Gene3D" id="1.10.1870.10">
    <property type="entry name" value="Domain 3, Saccharopine reductase"/>
    <property type="match status" value="1"/>
</dbReference>
<keyword evidence="3" id="KW-0028">Amino-acid biosynthesis</keyword>
<dbReference type="InterPro" id="IPR005097">
    <property type="entry name" value="Sacchrp_dh_NADP-bd"/>
</dbReference>
<dbReference type="GO" id="GO:0004753">
    <property type="term" value="F:saccharopine dehydrogenase activity"/>
    <property type="evidence" value="ECO:0007669"/>
    <property type="project" value="TreeGrafter"/>
</dbReference>
<evidence type="ECO:0000259" key="5">
    <source>
        <dbReference type="Pfam" id="PF16653"/>
    </source>
</evidence>
<evidence type="ECO:0000313" key="6">
    <source>
        <dbReference type="EMBL" id="KAK3292123.1"/>
    </source>
</evidence>
<dbReference type="InterPro" id="IPR051168">
    <property type="entry name" value="AASS"/>
</dbReference>
<dbReference type="Pfam" id="PF16653">
    <property type="entry name" value="Sacchrp_dh_C"/>
    <property type="match status" value="1"/>
</dbReference>
<evidence type="ECO:0000259" key="4">
    <source>
        <dbReference type="Pfam" id="PF03435"/>
    </source>
</evidence>
<proteinExistence type="predicted"/>
<dbReference type="EMBL" id="JAUEPN010000007">
    <property type="protein sequence ID" value="KAK3292123.1"/>
    <property type="molecule type" value="Genomic_DNA"/>
</dbReference>
<keyword evidence="7" id="KW-1185">Reference proteome</keyword>
<dbReference type="GO" id="GO:0019878">
    <property type="term" value="P:lysine biosynthetic process via aminoadipic acid"/>
    <property type="evidence" value="ECO:0007669"/>
    <property type="project" value="TreeGrafter"/>
</dbReference>
<dbReference type="InterPro" id="IPR032095">
    <property type="entry name" value="Sacchrp_dh-like_C"/>
</dbReference>
<dbReference type="FunFam" id="3.30.360.10:FF:000008">
    <property type="entry name" value="Alpha-aminoadipic semialdehyde synthase, mitochondrial"/>
    <property type="match status" value="1"/>
</dbReference>
<dbReference type="SUPFAM" id="SSF51735">
    <property type="entry name" value="NAD(P)-binding Rossmann-fold domains"/>
    <property type="match status" value="1"/>
</dbReference>
<keyword evidence="1" id="KW-0521">NADP</keyword>
<dbReference type="RefSeq" id="XP_062655637.1">
    <property type="nucleotide sequence ID" value="XM_062808195.1"/>
</dbReference>
<reference evidence="6" key="2">
    <citation type="submission" date="2023-06" db="EMBL/GenBank/DDBJ databases">
        <authorList>
            <consortium name="Lawrence Berkeley National Laboratory"/>
            <person name="Haridas S."/>
            <person name="Hensen N."/>
            <person name="Bonometti L."/>
            <person name="Westerberg I."/>
            <person name="Brannstrom I.O."/>
            <person name="Guillou S."/>
            <person name="Cros-Aarteil S."/>
            <person name="Calhoun S."/>
            <person name="Kuo A."/>
            <person name="Mondo S."/>
            <person name="Pangilinan J."/>
            <person name="Riley R."/>
            <person name="Labutti K."/>
            <person name="Andreopoulos B."/>
            <person name="Lipzen A."/>
            <person name="Chen C."/>
            <person name="Yanf M."/>
            <person name="Daum C."/>
            <person name="Ng V."/>
            <person name="Clum A."/>
            <person name="Steindorff A."/>
            <person name="Ohm R."/>
            <person name="Martin F."/>
            <person name="Silar P."/>
            <person name="Natvig D."/>
            <person name="Lalanne C."/>
            <person name="Gautier V."/>
            <person name="Ament-Velasquez S.L."/>
            <person name="Kruys A."/>
            <person name="Hutchinson M.I."/>
            <person name="Powell A.J."/>
            <person name="Barry K."/>
            <person name="Miller A.N."/>
            <person name="Grigoriev I.V."/>
            <person name="Debuchy R."/>
            <person name="Gladieux P."/>
            <person name="Thoren M.H."/>
            <person name="Johannesson H."/>
        </authorList>
    </citation>
    <scope>NUCLEOTIDE SEQUENCE</scope>
    <source>
        <strain evidence="6">CBS 168.71</strain>
    </source>
</reference>
<evidence type="ECO:0000256" key="1">
    <source>
        <dbReference type="ARBA" id="ARBA00022857"/>
    </source>
</evidence>
<sequence>MPQNRILVLGSGLVAKPCVDYLARDANNELTIACRTLSAAEKLAAGLPRVTALALDVKSLDLDTHVADHDVVISLVPFIYHADVIRSAIKGKTQVVTTSYVSPAMRELDAAAKEAGITILNEVGVDPGVDHLYAIKTIGEVHAKGGQVLEFYSYCGGLCAPEAVDNPLKFKFSWSPRGALLSQYNSATFYDKGEVVHIPNTGLMAKAVPYHVLDGYSFLAYPNRDSTPFREFYNIPEAHTVIRGSLRYEGNPALVRALIDLGWLDTSEKPWLKDGITWAEIQQQATGADSREEPDLIKKIDELCTFSSPAERVEILTGLRWMGLFSDKATSTHGNLLDTLSAELEKRCSFQPGERDVVVLQHKFLVKWKDGSEETITSTLELYGDPNGYSAMSKSVGVTCGIATQMLLDGFPPFQQPGVLAPYTEEICGPLRAKVEAEGIKLVEKVLKKTA</sequence>
<dbReference type="PANTHER" id="PTHR11133">
    <property type="entry name" value="SACCHAROPINE DEHYDROGENASE"/>
    <property type="match status" value="1"/>
</dbReference>
<gene>
    <name evidence="6" type="ORF">B0H64DRAFT_477319</name>
</gene>
<dbReference type="Gene3D" id="3.40.50.720">
    <property type="entry name" value="NAD(P)-binding Rossmann-like Domain"/>
    <property type="match status" value="1"/>
</dbReference>
<dbReference type="Pfam" id="PF03435">
    <property type="entry name" value="Sacchrp_dh_NADP"/>
    <property type="match status" value="1"/>
</dbReference>
<protein>
    <submittedName>
        <fullName evidence="6">Saccharopine dehydrogenase</fullName>
    </submittedName>
</protein>
<keyword evidence="2" id="KW-0560">Oxidoreductase</keyword>
<dbReference type="GO" id="GO:0005737">
    <property type="term" value="C:cytoplasm"/>
    <property type="evidence" value="ECO:0007669"/>
    <property type="project" value="TreeGrafter"/>
</dbReference>
<dbReference type="FunFam" id="3.40.50.720:FF:000072">
    <property type="entry name" value="Saccharopine dehydrogenase [NADP(+), L-glutamate-forming]"/>
    <property type="match status" value="1"/>
</dbReference>
<evidence type="ECO:0000256" key="2">
    <source>
        <dbReference type="ARBA" id="ARBA00023002"/>
    </source>
</evidence>
<dbReference type="AlphaFoldDB" id="A0AAE0H8W2"/>
<dbReference type="Gene3D" id="3.30.360.10">
    <property type="entry name" value="Dihydrodipicolinate Reductase, domain 2"/>
    <property type="match status" value="1"/>
</dbReference>
<dbReference type="Proteomes" id="UP001278766">
    <property type="component" value="Unassembled WGS sequence"/>
</dbReference>
<name>A0AAE0H8W2_9PEZI</name>
<reference evidence="6" key="1">
    <citation type="journal article" date="2023" name="Mol. Phylogenet. Evol.">
        <title>Genome-scale phylogeny and comparative genomics of the fungal order Sordariales.</title>
        <authorList>
            <person name="Hensen N."/>
            <person name="Bonometti L."/>
            <person name="Westerberg I."/>
            <person name="Brannstrom I.O."/>
            <person name="Guillou S."/>
            <person name="Cros-Aarteil S."/>
            <person name="Calhoun S."/>
            <person name="Haridas S."/>
            <person name="Kuo A."/>
            <person name="Mondo S."/>
            <person name="Pangilinan J."/>
            <person name="Riley R."/>
            <person name="LaButti K."/>
            <person name="Andreopoulos B."/>
            <person name="Lipzen A."/>
            <person name="Chen C."/>
            <person name="Yan M."/>
            <person name="Daum C."/>
            <person name="Ng V."/>
            <person name="Clum A."/>
            <person name="Steindorff A."/>
            <person name="Ohm R.A."/>
            <person name="Martin F."/>
            <person name="Silar P."/>
            <person name="Natvig D.O."/>
            <person name="Lalanne C."/>
            <person name="Gautier V."/>
            <person name="Ament-Velasquez S.L."/>
            <person name="Kruys A."/>
            <person name="Hutchinson M.I."/>
            <person name="Powell A.J."/>
            <person name="Barry K."/>
            <person name="Miller A.N."/>
            <person name="Grigoriev I.V."/>
            <person name="Debuchy R."/>
            <person name="Gladieux P."/>
            <person name="Hiltunen Thoren M."/>
            <person name="Johannesson H."/>
        </authorList>
    </citation>
    <scope>NUCLEOTIDE SEQUENCE</scope>
    <source>
        <strain evidence="6">CBS 168.71</strain>
    </source>
</reference>
<feature type="domain" description="Saccharopine dehydrogenase-like C-terminal" evidence="5">
    <location>
        <begin position="124"/>
        <end position="440"/>
    </location>
</feature>
<dbReference type="SUPFAM" id="SSF55347">
    <property type="entry name" value="Glyceraldehyde-3-phosphate dehydrogenase-like, C-terminal domain"/>
    <property type="match status" value="1"/>
</dbReference>
<organism evidence="6 7">
    <name type="scientific">Chaetomium fimeti</name>
    <dbReference type="NCBI Taxonomy" id="1854472"/>
    <lineage>
        <taxon>Eukaryota</taxon>
        <taxon>Fungi</taxon>
        <taxon>Dikarya</taxon>
        <taxon>Ascomycota</taxon>
        <taxon>Pezizomycotina</taxon>
        <taxon>Sordariomycetes</taxon>
        <taxon>Sordariomycetidae</taxon>
        <taxon>Sordariales</taxon>
        <taxon>Chaetomiaceae</taxon>
        <taxon>Chaetomium</taxon>
    </lineage>
</organism>
<comment type="caution">
    <text evidence="6">The sequence shown here is derived from an EMBL/GenBank/DDBJ whole genome shotgun (WGS) entry which is preliminary data.</text>
</comment>
<evidence type="ECO:0000256" key="3">
    <source>
        <dbReference type="ARBA" id="ARBA00023154"/>
    </source>
</evidence>
<dbReference type="PANTHER" id="PTHR11133:SF22">
    <property type="entry name" value="ALPHA-AMINOADIPIC SEMIALDEHYDE SYNTHASE, MITOCHONDRIAL"/>
    <property type="match status" value="1"/>
</dbReference>
<dbReference type="GeneID" id="87845143"/>
<evidence type="ECO:0000313" key="7">
    <source>
        <dbReference type="Proteomes" id="UP001278766"/>
    </source>
</evidence>
<dbReference type="InterPro" id="IPR036291">
    <property type="entry name" value="NAD(P)-bd_dom_sf"/>
</dbReference>
<feature type="domain" description="Saccharopine dehydrogenase NADP binding" evidence="4">
    <location>
        <begin position="6"/>
        <end position="120"/>
    </location>
</feature>
<keyword evidence="3" id="KW-0457">Lysine biosynthesis</keyword>
<accession>A0AAE0H8W2</accession>